<proteinExistence type="predicted"/>
<keyword evidence="2" id="KW-0732">Signal</keyword>
<reference evidence="4" key="1">
    <citation type="submission" date="2019-07" db="EMBL/GenBank/DDBJ databases">
        <title>De Novo Assembly of kiwifruit Actinidia rufa.</title>
        <authorList>
            <person name="Sugita-Konishi S."/>
            <person name="Sato K."/>
            <person name="Mori E."/>
            <person name="Abe Y."/>
            <person name="Kisaki G."/>
            <person name="Hamano K."/>
            <person name="Suezawa K."/>
            <person name="Otani M."/>
            <person name="Fukuda T."/>
            <person name="Manabe T."/>
            <person name="Gomi K."/>
            <person name="Tabuchi M."/>
            <person name="Akimitsu K."/>
            <person name="Kataoka I."/>
        </authorList>
    </citation>
    <scope>NUCLEOTIDE SEQUENCE [LARGE SCALE GENOMIC DNA]</scope>
    <source>
        <strain evidence="4">cv. Fuchu</strain>
    </source>
</reference>
<feature type="region of interest" description="Disordered" evidence="1">
    <location>
        <begin position="45"/>
        <end position="107"/>
    </location>
</feature>
<comment type="caution">
    <text evidence="3">The sequence shown here is derived from an EMBL/GenBank/DDBJ whole genome shotgun (WGS) entry which is preliminary data.</text>
</comment>
<feature type="chain" id="PRO_5029699730" evidence="2">
    <location>
        <begin position="20"/>
        <end position="107"/>
    </location>
</feature>
<accession>A0A7J0D9A1</accession>
<name>A0A7J0D9A1_9ERIC</name>
<evidence type="ECO:0000256" key="1">
    <source>
        <dbReference type="SAM" id="MobiDB-lite"/>
    </source>
</evidence>
<evidence type="ECO:0000313" key="3">
    <source>
        <dbReference type="EMBL" id="GFS30223.1"/>
    </source>
</evidence>
<evidence type="ECO:0000256" key="2">
    <source>
        <dbReference type="SAM" id="SignalP"/>
    </source>
</evidence>
<gene>
    <name evidence="3" type="ORF">Acr_00g0010810</name>
</gene>
<sequence>MAPLSSFLFLLVLAYGIIASQNGFMTLNNIAEARALDVIPYGEVVKASSDRFEQRKTVQRRKPDRPAGPPPMPNIGPRPMPRPPTIPIPPPPPPPPPSPPLPPPPPS</sequence>
<dbReference type="AlphaFoldDB" id="A0A7J0D9A1"/>
<dbReference type="EMBL" id="BJWL01000106">
    <property type="protein sequence ID" value="GFS30223.1"/>
    <property type="molecule type" value="Genomic_DNA"/>
</dbReference>
<dbReference type="Proteomes" id="UP000585474">
    <property type="component" value="Unassembled WGS sequence"/>
</dbReference>
<protein>
    <submittedName>
        <fullName evidence="3">Uncharacterized protein</fullName>
    </submittedName>
</protein>
<keyword evidence="4" id="KW-1185">Reference proteome</keyword>
<evidence type="ECO:0000313" key="4">
    <source>
        <dbReference type="Proteomes" id="UP000585474"/>
    </source>
</evidence>
<feature type="compositionally biased region" description="Pro residues" evidence="1">
    <location>
        <begin position="66"/>
        <end position="107"/>
    </location>
</feature>
<organism evidence="3 4">
    <name type="scientific">Actinidia rufa</name>
    <dbReference type="NCBI Taxonomy" id="165716"/>
    <lineage>
        <taxon>Eukaryota</taxon>
        <taxon>Viridiplantae</taxon>
        <taxon>Streptophyta</taxon>
        <taxon>Embryophyta</taxon>
        <taxon>Tracheophyta</taxon>
        <taxon>Spermatophyta</taxon>
        <taxon>Magnoliopsida</taxon>
        <taxon>eudicotyledons</taxon>
        <taxon>Gunneridae</taxon>
        <taxon>Pentapetalae</taxon>
        <taxon>asterids</taxon>
        <taxon>Ericales</taxon>
        <taxon>Actinidiaceae</taxon>
        <taxon>Actinidia</taxon>
    </lineage>
</organism>
<feature type="signal peptide" evidence="2">
    <location>
        <begin position="1"/>
        <end position="19"/>
    </location>
</feature>